<accession>A0A6A0AH56</accession>
<dbReference type="AlphaFoldDB" id="A0A6A0AH56"/>
<keyword evidence="3" id="KW-1185">Reference proteome</keyword>
<protein>
    <submittedName>
        <fullName evidence="2">Uncharacterized protein</fullName>
    </submittedName>
</protein>
<sequence length="77" mass="8726">MRDAGMLGVLTEERVTSLDKFRNGALPDPENSGKYVEGPKDSQDEHRQYYRDSGITRQARATKTWLAQVKPQLKAMS</sequence>
<evidence type="ECO:0000313" key="2">
    <source>
        <dbReference type="EMBL" id="GFH32076.1"/>
    </source>
</evidence>
<evidence type="ECO:0000256" key="1">
    <source>
        <dbReference type="SAM" id="MobiDB-lite"/>
    </source>
</evidence>
<evidence type="ECO:0000313" key="3">
    <source>
        <dbReference type="Proteomes" id="UP000485058"/>
    </source>
</evidence>
<feature type="compositionally biased region" description="Basic and acidic residues" evidence="1">
    <location>
        <begin position="37"/>
        <end position="46"/>
    </location>
</feature>
<comment type="caution">
    <text evidence="2">The sequence shown here is derived from an EMBL/GenBank/DDBJ whole genome shotgun (WGS) entry which is preliminary data.</text>
</comment>
<organism evidence="2 3">
    <name type="scientific">Haematococcus lacustris</name>
    <name type="common">Green alga</name>
    <name type="synonym">Haematococcus pluvialis</name>
    <dbReference type="NCBI Taxonomy" id="44745"/>
    <lineage>
        <taxon>Eukaryota</taxon>
        <taxon>Viridiplantae</taxon>
        <taxon>Chlorophyta</taxon>
        <taxon>core chlorophytes</taxon>
        <taxon>Chlorophyceae</taxon>
        <taxon>CS clade</taxon>
        <taxon>Chlamydomonadales</taxon>
        <taxon>Haematococcaceae</taxon>
        <taxon>Haematococcus</taxon>
    </lineage>
</organism>
<dbReference type="EMBL" id="BLLF01006227">
    <property type="protein sequence ID" value="GFH32076.1"/>
    <property type="molecule type" value="Genomic_DNA"/>
</dbReference>
<gene>
    <name evidence="2" type="ORF">HaLaN_31235</name>
</gene>
<proteinExistence type="predicted"/>
<name>A0A6A0AH56_HAELA</name>
<dbReference type="Proteomes" id="UP000485058">
    <property type="component" value="Unassembled WGS sequence"/>
</dbReference>
<reference evidence="2 3" key="1">
    <citation type="submission" date="2020-02" db="EMBL/GenBank/DDBJ databases">
        <title>Draft genome sequence of Haematococcus lacustris strain NIES-144.</title>
        <authorList>
            <person name="Morimoto D."/>
            <person name="Nakagawa S."/>
            <person name="Yoshida T."/>
            <person name="Sawayama S."/>
        </authorList>
    </citation>
    <scope>NUCLEOTIDE SEQUENCE [LARGE SCALE GENOMIC DNA]</scope>
    <source>
        <strain evidence="2 3">NIES-144</strain>
    </source>
</reference>
<feature type="region of interest" description="Disordered" evidence="1">
    <location>
        <begin position="20"/>
        <end position="46"/>
    </location>
</feature>